<evidence type="ECO:0000313" key="2">
    <source>
        <dbReference type="EMBL" id="QQP37108.1"/>
    </source>
</evidence>
<keyword evidence="3" id="KW-1185">Reference proteome</keyword>
<organism evidence="2 3">
    <name type="scientific">Caligus rogercresseyi</name>
    <name type="common">Sea louse</name>
    <dbReference type="NCBI Taxonomy" id="217165"/>
    <lineage>
        <taxon>Eukaryota</taxon>
        <taxon>Metazoa</taxon>
        <taxon>Ecdysozoa</taxon>
        <taxon>Arthropoda</taxon>
        <taxon>Crustacea</taxon>
        <taxon>Multicrustacea</taxon>
        <taxon>Hexanauplia</taxon>
        <taxon>Copepoda</taxon>
        <taxon>Siphonostomatoida</taxon>
        <taxon>Caligidae</taxon>
        <taxon>Caligus</taxon>
    </lineage>
</organism>
<protein>
    <submittedName>
        <fullName evidence="2">Uncharacterized protein</fullName>
    </submittedName>
</protein>
<dbReference type="Proteomes" id="UP000595437">
    <property type="component" value="Chromosome 12"/>
</dbReference>
<feature type="region of interest" description="Disordered" evidence="1">
    <location>
        <begin position="93"/>
        <end position="137"/>
    </location>
</feature>
<sequence>MPADVAARMRATPGVLEMSEDDLTSMARALTSEHQASRALESQFEVGLVARSQEGACFRCGGPIGRKSAKSGGVALRVARLDTWSGTARAWETIQGPAPRLQLPPNQRWRDQPEDPGNHPGSNCLGFSGHRVLPDHS</sequence>
<evidence type="ECO:0000256" key="1">
    <source>
        <dbReference type="SAM" id="MobiDB-lite"/>
    </source>
</evidence>
<name>A0A7T8GSP2_CALRO</name>
<evidence type="ECO:0000313" key="3">
    <source>
        <dbReference type="Proteomes" id="UP000595437"/>
    </source>
</evidence>
<proteinExistence type="predicted"/>
<dbReference type="EMBL" id="CP045901">
    <property type="protein sequence ID" value="QQP37108.1"/>
    <property type="molecule type" value="Genomic_DNA"/>
</dbReference>
<accession>A0A7T8GSP2</accession>
<feature type="compositionally biased region" description="Basic and acidic residues" evidence="1">
    <location>
        <begin position="108"/>
        <end position="117"/>
    </location>
</feature>
<dbReference type="AlphaFoldDB" id="A0A7T8GSP2"/>
<gene>
    <name evidence="2" type="ORF">FKW44_017289</name>
</gene>
<reference evidence="3" key="1">
    <citation type="submission" date="2021-01" db="EMBL/GenBank/DDBJ databases">
        <title>Caligus Genome Assembly.</title>
        <authorList>
            <person name="Gallardo-Escarate C."/>
        </authorList>
    </citation>
    <scope>NUCLEOTIDE SEQUENCE [LARGE SCALE GENOMIC DNA]</scope>
</reference>